<evidence type="ECO:0000259" key="4">
    <source>
        <dbReference type="Pfam" id="PF19290"/>
    </source>
</evidence>
<comment type="similarity">
    <text evidence="1">Belongs to the peptidase U62 family.</text>
</comment>
<dbReference type="Gene3D" id="3.30.2290.10">
    <property type="entry name" value="PmbA/TldD superfamily"/>
    <property type="match status" value="1"/>
</dbReference>
<evidence type="ECO:0000313" key="5">
    <source>
        <dbReference type="EMBL" id="HGG99337.1"/>
    </source>
</evidence>
<evidence type="ECO:0000256" key="1">
    <source>
        <dbReference type="ARBA" id="ARBA00005836"/>
    </source>
</evidence>
<dbReference type="EMBL" id="DTHO01000022">
    <property type="protein sequence ID" value="HGG99337.1"/>
    <property type="molecule type" value="Genomic_DNA"/>
</dbReference>
<dbReference type="PANTHER" id="PTHR43421:SF1">
    <property type="entry name" value="METALLOPROTEASE PMBA"/>
    <property type="match status" value="1"/>
</dbReference>
<reference evidence="5" key="1">
    <citation type="journal article" date="2020" name="mSystems">
        <title>Genome- and Community-Level Interaction Insights into Carbon Utilization and Element Cycling Functions of Hydrothermarchaeota in Hydrothermal Sediment.</title>
        <authorList>
            <person name="Zhou Z."/>
            <person name="Liu Y."/>
            <person name="Xu W."/>
            <person name="Pan J."/>
            <person name="Luo Z.H."/>
            <person name="Li M."/>
        </authorList>
    </citation>
    <scope>NUCLEOTIDE SEQUENCE [LARGE SCALE GENOMIC DNA]</scope>
    <source>
        <strain evidence="5">SpSt-788</strain>
    </source>
</reference>
<dbReference type="InterPro" id="IPR035068">
    <property type="entry name" value="TldD/PmbA_N"/>
</dbReference>
<evidence type="ECO:0000259" key="2">
    <source>
        <dbReference type="Pfam" id="PF01523"/>
    </source>
</evidence>
<dbReference type="InterPro" id="IPR002510">
    <property type="entry name" value="Metalloprtase-TldD/E_N"/>
</dbReference>
<dbReference type="InterPro" id="IPR047657">
    <property type="entry name" value="PmbA"/>
</dbReference>
<feature type="domain" description="Metalloprotease TldD/E central" evidence="4">
    <location>
        <begin position="105"/>
        <end position="211"/>
    </location>
</feature>
<dbReference type="InterPro" id="IPR045569">
    <property type="entry name" value="Metalloprtase-TldD/E_C"/>
</dbReference>
<feature type="domain" description="Metalloprotease TldD/E N-terminal" evidence="2">
    <location>
        <begin position="21"/>
        <end position="83"/>
    </location>
</feature>
<dbReference type="SUPFAM" id="SSF111283">
    <property type="entry name" value="Putative modulator of DNA gyrase, PmbA/TldD"/>
    <property type="match status" value="1"/>
</dbReference>
<dbReference type="GO" id="GO:0006508">
    <property type="term" value="P:proteolysis"/>
    <property type="evidence" value="ECO:0007669"/>
    <property type="project" value="InterPro"/>
</dbReference>
<dbReference type="GO" id="GO:0005829">
    <property type="term" value="C:cytosol"/>
    <property type="evidence" value="ECO:0007669"/>
    <property type="project" value="TreeGrafter"/>
</dbReference>
<comment type="caution">
    <text evidence="5">The sequence shown here is derived from an EMBL/GenBank/DDBJ whole genome shotgun (WGS) entry which is preliminary data.</text>
</comment>
<dbReference type="AlphaFoldDB" id="A0A7C4AJ53"/>
<proteinExistence type="inferred from homology"/>
<dbReference type="InterPro" id="IPR036059">
    <property type="entry name" value="TldD/PmbA_sf"/>
</dbReference>
<protein>
    <submittedName>
        <fullName evidence="5">TldD/PmbA family protein</fullName>
    </submittedName>
</protein>
<name>A0A7C4AJ53_9BACT</name>
<dbReference type="Pfam" id="PF01523">
    <property type="entry name" value="PmbA_TldD_1st"/>
    <property type="match status" value="1"/>
</dbReference>
<dbReference type="GO" id="GO:0008237">
    <property type="term" value="F:metallopeptidase activity"/>
    <property type="evidence" value="ECO:0007669"/>
    <property type="project" value="InterPro"/>
</dbReference>
<evidence type="ECO:0000259" key="3">
    <source>
        <dbReference type="Pfam" id="PF19289"/>
    </source>
</evidence>
<dbReference type="InterPro" id="IPR045570">
    <property type="entry name" value="Metalloprtase-TldD/E_cen_dom"/>
</dbReference>
<gene>
    <name evidence="5" type="ORF">ENV75_02655</name>
</gene>
<dbReference type="PANTHER" id="PTHR43421">
    <property type="entry name" value="METALLOPROTEASE PMBA"/>
    <property type="match status" value="1"/>
</dbReference>
<accession>A0A7C4AJ53</accession>
<dbReference type="Pfam" id="PF19289">
    <property type="entry name" value="PmbA_TldD_3rd"/>
    <property type="match status" value="1"/>
</dbReference>
<organism evidence="5">
    <name type="scientific">Thermodesulfovibrio aggregans</name>
    <dbReference type="NCBI Taxonomy" id="86166"/>
    <lineage>
        <taxon>Bacteria</taxon>
        <taxon>Pseudomonadati</taxon>
        <taxon>Nitrospirota</taxon>
        <taxon>Thermodesulfovibrionia</taxon>
        <taxon>Thermodesulfovibrionales</taxon>
        <taxon>Thermodesulfovibrionaceae</taxon>
        <taxon>Thermodesulfovibrio</taxon>
    </lineage>
</organism>
<dbReference type="Pfam" id="PF19290">
    <property type="entry name" value="PmbA_TldD_2nd"/>
    <property type="match status" value="1"/>
</dbReference>
<feature type="domain" description="Metalloprotease TldD/E C-terminal" evidence="3">
    <location>
        <begin position="222"/>
        <end position="436"/>
    </location>
</feature>
<sequence>MLQQHILNEVIKEIPQTDAHWEIFFLKRRLYCVEGKDLRIDKKKTASHEFFSIRVIKDKKAGFATCGQKNKIKEAFEFALNIAKASDPDEFLNLPEPREIEKLDVFDEELINKKNLLPDFLLDMQSEALFDRRIKKIRNAEITVTVDERGVINSKGITVYEPSTTCSAYIVTIAENGDSQMGWSYRAERFIKNISFEAVSREAGLNALMLLNSKKIKPYRGQAVFSPLVASQFLGVIAQSLSAENYQKGKSVFTGRMGQPVIGESLDIIDDGLLPERFGSISFDAEGVCTSKKTLIEKGILKFLLHNTYTACRAGTRSTGNAVRTDAGVSAGPTNLYIETEEKLNPEDLIKLVERGIYIIEVMGIHTANPVSGDFSVGISGIYIEKGEMKYPVKEAVISGNVVQIFQNIRAVGNDIKFFGNIGSPTLLVEGVDISG</sequence>